<evidence type="ECO:0000313" key="8">
    <source>
        <dbReference type="EMBL" id="MCC9033153.1"/>
    </source>
</evidence>
<evidence type="ECO:0000256" key="5">
    <source>
        <dbReference type="ARBA" id="ARBA00023014"/>
    </source>
</evidence>
<dbReference type="PANTHER" id="PTHR43273">
    <property type="entry name" value="ANAEROBIC SULFATASE-MATURATING ENZYME HOMOLOG ASLB-RELATED"/>
    <property type="match status" value="1"/>
</dbReference>
<dbReference type="InterPro" id="IPR058240">
    <property type="entry name" value="rSAM_sf"/>
</dbReference>
<dbReference type="Pfam" id="PF04055">
    <property type="entry name" value="Radical_SAM"/>
    <property type="match status" value="1"/>
</dbReference>
<dbReference type="SUPFAM" id="SSF102114">
    <property type="entry name" value="Radical SAM enzymes"/>
    <property type="match status" value="1"/>
</dbReference>
<dbReference type="PANTHER" id="PTHR43273:SF8">
    <property type="entry name" value="RADICAL SAM DOMAIN PROTEIN"/>
    <property type="match status" value="1"/>
</dbReference>
<dbReference type="InterPro" id="IPR013785">
    <property type="entry name" value="Aldolase_TIM"/>
</dbReference>
<keyword evidence="5" id="KW-0411">Iron-sulfur</keyword>
<dbReference type="GO" id="GO:0046872">
    <property type="term" value="F:metal ion binding"/>
    <property type="evidence" value="ECO:0007669"/>
    <property type="project" value="UniProtKB-KW"/>
</dbReference>
<sequence length="420" mass="48053">MQTDFYPFFVDNSPFLLDIVSGKIIYNYEGIDLISYFNERMLPEEKKVKPKVKSFSLSVAQKCNLGCTYCYAEQGNFGSKPDNMKLQAALQSVDQLFSDAVNGEHYTLAFMGGEPLFNREVLYKATKYAFNKAKEKEISLGFTITTNATLIRLEDLHFFHRYQFTVTVSIDGVGEVHDQLRPYISGKSSFNKVKEKVLSLVNYPNRNYKVFARATVTTKNTEVLKTLQELQKLGFHSIQFSPMLNSPNGKEQLSEEEIDNLLIEFKKCGDYFEESFQNKKLIPFQNVLSILSQIHNYKKQSYPCGAGGSYMSVSASGELYACHRFVNDENGYMGDIQNGIDASKQEDWLISKHSDNQVDCQSCWARNLCAGSCHHEVMYRGRPACNYIRGWIDYCLKLYVRLYQQDATALEYLLGNNMQS</sequence>
<dbReference type="SFLD" id="SFLDS00029">
    <property type="entry name" value="Radical_SAM"/>
    <property type="match status" value="1"/>
</dbReference>
<feature type="domain" description="Radical SAM core" evidence="6">
    <location>
        <begin position="49"/>
        <end position="285"/>
    </location>
</feature>
<keyword evidence="3" id="KW-0479">Metal-binding</keyword>
<gene>
    <name evidence="7" type="ORF">LNP80_01965</name>
    <name evidence="8" type="ORF">LNP80_02645</name>
</gene>
<proteinExistence type="predicted"/>
<dbReference type="PROSITE" id="PS51918">
    <property type="entry name" value="RADICAL_SAM"/>
    <property type="match status" value="1"/>
</dbReference>
<dbReference type="InterPro" id="IPR023867">
    <property type="entry name" value="Sulphatase_maturase_rSAM"/>
</dbReference>
<evidence type="ECO:0000259" key="6">
    <source>
        <dbReference type="PROSITE" id="PS51918"/>
    </source>
</evidence>
<dbReference type="SFLD" id="SFLDG01067">
    <property type="entry name" value="SPASM/twitch_domain_containing"/>
    <property type="match status" value="1"/>
</dbReference>
<name>A0A9Q3YRQ0_9FLAO</name>
<comment type="cofactor">
    <cofactor evidence="1">
        <name>[4Fe-4S] cluster</name>
        <dbReference type="ChEBI" id="CHEBI:49883"/>
    </cofactor>
</comment>
<dbReference type="Gene3D" id="3.20.20.70">
    <property type="entry name" value="Aldolase class I"/>
    <property type="match status" value="1"/>
</dbReference>
<evidence type="ECO:0000256" key="1">
    <source>
        <dbReference type="ARBA" id="ARBA00001966"/>
    </source>
</evidence>
<dbReference type="RefSeq" id="WP_229986357.1">
    <property type="nucleotide sequence ID" value="NZ_JAJJML010000001.1"/>
</dbReference>
<dbReference type="InterPro" id="IPR007197">
    <property type="entry name" value="rSAM"/>
</dbReference>
<dbReference type="Proteomes" id="UP001107960">
    <property type="component" value="Unassembled WGS sequence"/>
</dbReference>
<reference evidence="7" key="1">
    <citation type="submission" date="2021-11" db="EMBL/GenBank/DDBJ databases">
        <title>Description of novel Chryseobacterium species.</title>
        <authorList>
            <person name="Saticioglu I.B."/>
            <person name="Ay H."/>
            <person name="Altun S."/>
            <person name="Duman M."/>
        </authorList>
    </citation>
    <scope>NUCLEOTIDE SEQUENCE</scope>
    <source>
        <strain evidence="7">C-39</strain>
    </source>
</reference>
<dbReference type="EMBL" id="JAJJML010000001">
    <property type="protein sequence ID" value="MCC9033022.1"/>
    <property type="molecule type" value="Genomic_DNA"/>
</dbReference>
<evidence type="ECO:0000256" key="2">
    <source>
        <dbReference type="ARBA" id="ARBA00022691"/>
    </source>
</evidence>
<protein>
    <submittedName>
        <fullName evidence="7">SPASM domain-containing protein</fullName>
    </submittedName>
</protein>
<dbReference type="SFLD" id="SFLDG01386">
    <property type="entry name" value="main_SPASM_domain-containing"/>
    <property type="match status" value="1"/>
</dbReference>
<organism evidence="7 9">
    <name type="scientific">Chryseobacterium muglaense</name>
    <dbReference type="NCBI Taxonomy" id="2893752"/>
    <lineage>
        <taxon>Bacteria</taxon>
        <taxon>Pseudomonadati</taxon>
        <taxon>Bacteroidota</taxon>
        <taxon>Flavobacteriia</taxon>
        <taxon>Flavobacteriales</taxon>
        <taxon>Weeksellaceae</taxon>
        <taxon>Chryseobacterium group</taxon>
        <taxon>Chryseobacterium</taxon>
    </lineage>
</organism>
<accession>A0A9Q3YRQ0</accession>
<evidence type="ECO:0000313" key="7">
    <source>
        <dbReference type="EMBL" id="MCC9033022.1"/>
    </source>
</evidence>
<evidence type="ECO:0000313" key="9">
    <source>
        <dbReference type="Proteomes" id="UP001107960"/>
    </source>
</evidence>
<dbReference type="GO" id="GO:0051536">
    <property type="term" value="F:iron-sulfur cluster binding"/>
    <property type="evidence" value="ECO:0007669"/>
    <property type="project" value="UniProtKB-KW"/>
</dbReference>
<comment type="caution">
    <text evidence="7">The sequence shown here is derived from an EMBL/GenBank/DDBJ whole genome shotgun (WGS) entry which is preliminary data.</text>
</comment>
<dbReference type="SFLD" id="SFLDG01384">
    <property type="entry name" value="thioether_bond_formation_requi"/>
    <property type="match status" value="1"/>
</dbReference>
<evidence type="ECO:0000256" key="4">
    <source>
        <dbReference type="ARBA" id="ARBA00023004"/>
    </source>
</evidence>
<keyword evidence="2" id="KW-0949">S-adenosyl-L-methionine</keyword>
<dbReference type="GO" id="GO:0016491">
    <property type="term" value="F:oxidoreductase activity"/>
    <property type="evidence" value="ECO:0007669"/>
    <property type="project" value="InterPro"/>
</dbReference>
<dbReference type="InterPro" id="IPR023885">
    <property type="entry name" value="4Fe4S-binding_SPASM_dom"/>
</dbReference>
<dbReference type="EMBL" id="JAJJML010000001">
    <property type="protein sequence ID" value="MCC9033153.1"/>
    <property type="molecule type" value="Genomic_DNA"/>
</dbReference>
<evidence type="ECO:0000256" key="3">
    <source>
        <dbReference type="ARBA" id="ARBA00022723"/>
    </source>
</evidence>
<keyword evidence="4" id="KW-0408">Iron</keyword>
<dbReference type="NCBIfam" id="TIGR04085">
    <property type="entry name" value="rSAM_more_4Fe4S"/>
    <property type="match status" value="1"/>
</dbReference>
<dbReference type="AlphaFoldDB" id="A0A9Q3YRQ0"/>
<dbReference type="CDD" id="cd01335">
    <property type="entry name" value="Radical_SAM"/>
    <property type="match status" value="1"/>
</dbReference>